<dbReference type="STRING" id="309799.DICTH_0333"/>
<protein>
    <submittedName>
        <fullName evidence="2">Uncharacterized protein</fullName>
    </submittedName>
</protein>
<name>B5YCF8_DICT6</name>
<feature type="transmembrane region" description="Helical" evidence="1">
    <location>
        <begin position="263"/>
        <end position="282"/>
    </location>
</feature>
<proteinExistence type="predicted"/>
<feature type="transmembrane region" description="Helical" evidence="1">
    <location>
        <begin position="288"/>
        <end position="309"/>
    </location>
</feature>
<keyword evidence="1" id="KW-1133">Transmembrane helix</keyword>
<dbReference type="KEGG" id="dth:DICTH_0333"/>
<dbReference type="Proteomes" id="UP000001733">
    <property type="component" value="Chromosome"/>
</dbReference>
<accession>B5YCF8</accession>
<keyword evidence="1" id="KW-0812">Transmembrane</keyword>
<dbReference type="PaxDb" id="309799-DICTH_0333"/>
<reference evidence="2 3" key="1">
    <citation type="journal article" date="2014" name="Genome Announc.">
        <title>Complete Genome Sequence of the Extreme Thermophile Dictyoglomus thermophilum H-6-12.</title>
        <authorList>
            <person name="Coil D.A."/>
            <person name="Badger J.H."/>
            <person name="Forberger H.C."/>
            <person name="Riggs F."/>
            <person name="Madupu R."/>
            <person name="Fedorova N."/>
            <person name="Ward N."/>
            <person name="Robb F.T."/>
            <person name="Eisen J.A."/>
        </authorList>
    </citation>
    <scope>NUCLEOTIDE SEQUENCE [LARGE SCALE GENOMIC DNA]</scope>
    <source>
        <strain evidence="3">ATCC 35947 / DSM 3960 / H-6-12</strain>
    </source>
</reference>
<evidence type="ECO:0000313" key="3">
    <source>
        <dbReference type="Proteomes" id="UP000001733"/>
    </source>
</evidence>
<evidence type="ECO:0000256" key="1">
    <source>
        <dbReference type="SAM" id="Phobius"/>
    </source>
</evidence>
<organism evidence="2 3">
    <name type="scientific">Dictyoglomus thermophilum (strain ATCC 35947 / DSM 3960 / H-6-12)</name>
    <dbReference type="NCBI Taxonomy" id="309799"/>
    <lineage>
        <taxon>Bacteria</taxon>
        <taxon>Pseudomonadati</taxon>
        <taxon>Dictyoglomota</taxon>
        <taxon>Dictyoglomia</taxon>
        <taxon>Dictyoglomales</taxon>
        <taxon>Dictyoglomaceae</taxon>
        <taxon>Dictyoglomus</taxon>
    </lineage>
</organism>
<keyword evidence="1" id="KW-0472">Membrane</keyword>
<keyword evidence="3" id="KW-1185">Reference proteome</keyword>
<gene>
    <name evidence="2" type="ordered locus">DICTH_0333</name>
</gene>
<dbReference type="HOGENOM" id="CLU_857208_0_0_0"/>
<evidence type="ECO:0000313" key="2">
    <source>
        <dbReference type="EMBL" id="ACI19678.1"/>
    </source>
</evidence>
<dbReference type="EMBL" id="CP001146">
    <property type="protein sequence ID" value="ACI19678.1"/>
    <property type="molecule type" value="Genomic_DNA"/>
</dbReference>
<sequence>MLKVEKIEGEYCFTSKVDAWVNKIIGVILESPEFKTLVLENFISANTKAIDLVEEVEYKKQNDNLILINGEDIEILLNDNIVNGTIMLVSENFRSLATKEIPTLGKLAQDYRMEIKDNKFEVVYRNPKYTSKLISFLIYRKIGIVPSDLLVEKLSTLLQDNIPQNFEKLELKIEKFGKYILPNKILLSIKLIIDGKVNYYLLKYERGRWSIKSINLQKGSINFFHKLLVQLTESVGVFLSSKGWFYRLVDTFRKIDKFITSNAFLKYSILIFALIVGVYIVLKVRLLLILLFLYILWLLYKRFCLFLVFNREVDYYGRLQRGRS</sequence>
<dbReference type="AlphaFoldDB" id="B5YCF8"/>